<dbReference type="RefSeq" id="WP_209542071.1">
    <property type="nucleotide sequence ID" value="NZ_JAGGJQ010000002.1"/>
</dbReference>
<dbReference type="Proteomes" id="UP001231587">
    <property type="component" value="Unassembled WGS sequence"/>
</dbReference>
<evidence type="ECO:0000313" key="3">
    <source>
        <dbReference type="Proteomes" id="UP001138672"/>
    </source>
</evidence>
<organism evidence="1 3">
    <name type="scientific">Formosa algae</name>
    <dbReference type="NCBI Taxonomy" id="225843"/>
    <lineage>
        <taxon>Bacteria</taxon>
        <taxon>Pseudomonadati</taxon>
        <taxon>Bacteroidota</taxon>
        <taxon>Flavobacteriia</taxon>
        <taxon>Flavobacteriales</taxon>
        <taxon>Flavobacteriaceae</taxon>
        <taxon>Formosa</taxon>
    </lineage>
</organism>
<protein>
    <submittedName>
        <fullName evidence="1">Uncharacterized protein</fullName>
    </submittedName>
</protein>
<dbReference type="EMBL" id="JAUSUU010000001">
    <property type="protein sequence ID" value="MDQ0333891.1"/>
    <property type="molecule type" value="Genomic_DNA"/>
</dbReference>
<proteinExistence type="predicted"/>
<evidence type="ECO:0000313" key="2">
    <source>
        <dbReference type="EMBL" id="MDQ0333891.1"/>
    </source>
</evidence>
<evidence type="ECO:0000313" key="4">
    <source>
        <dbReference type="Proteomes" id="UP001231587"/>
    </source>
</evidence>
<accession>A0A9X0YKW5</accession>
<dbReference type="EMBL" id="JAGGJQ010000002">
    <property type="protein sequence ID" value="MBP1839114.1"/>
    <property type="molecule type" value="Genomic_DNA"/>
</dbReference>
<dbReference type="AlphaFoldDB" id="A0A9X0YKW5"/>
<dbReference type="Proteomes" id="UP001138672">
    <property type="component" value="Unassembled WGS sequence"/>
</dbReference>
<evidence type="ECO:0000313" key="1">
    <source>
        <dbReference type="EMBL" id="MBP1839114.1"/>
    </source>
</evidence>
<gene>
    <name evidence="1" type="ORF">J2Z56_001020</name>
    <name evidence="2" type="ORF">J2Z57_000313</name>
</gene>
<reference evidence="1" key="1">
    <citation type="submission" date="2021-03" db="EMBL/GenBank/DDBJ databases">
        <title>Genomic Encyclopedia of Type Strains, Phase IV (KMG-IV): sequencing the most valuable type-strain genomes for metagenomic binning, comparative biology and taxonomic classification.</title>
        <authorList>
            <person name="Goeker M."/>
        </authorList>
    </citation>
    <scope>NUCLEOTIDE SEQUENCE</scope>
    <source>
        <strain evidence="1">DSM 15523</strain>
        <strain evidence="2 4">DSM 16476</strain>
    </source>
</reference>
<sequence length="77" mass="8463">MNKQPILVTGIDRSGATWIGNTIGYSSKSKCIYESFNIIINYRKANQKLAEAIENNNIDLLGAVLSLNIPHGSIKNN</sequence>
<comment type="caution">
    <text evidence="1">The sequence shown here is derived from an EMBL/GenBank/DDBJ whole genome shotgun (WGS) entry which is preliminary data.</text>
</comment>
<keyword evidence="4" id="KW-1185">Reference proteome</keyword>
<name>A0A9X0YKW5_9FLAO</name>